<comment type="caution">
    <text evidence="2">The sequence shown here is derived from an EMBL/GenBank/DDBJ whole genome shotgun (WGS) entry which is preliminary data.</text>
</comment>
<dbReference type="RefSeq" id="WP_218041173.1">
    <property type="nucleotide sequence ID" value="NZ_BAAAHL010000014.1"/>
</dbReference>
<evidence type="ECO:0000259" key="1">
    <source>
        <dbReference type="Pfam" id="PF04149"/>
    </source>
</evidence>
<organism evidence="2 3">
    <name type="scientific">Acrocarpospora macrocephala</name>
    <dbReference type="NCBI Taxonomy" id="150177"/>
    <lineage>
        <taxon>Bacteria</taxon>
        <taxon>Bacillati</taxon>
        <taxon>Actinomycetota</taxon>
        <taxon>Actinomycetes</taxon>
        <taxon>Streptosporangiales</taxon>
        <taxon>Streptosporangiaceae</taxon>
        <taxon>Acrocarpospora</taxon>
    </lineage>
</organism>
<name>A0A5M3WP51_9ACTN</name>
<evidence type="ECO:0000313" key="3">
    <source>
        <dbReference type="Proteomes" id="UP000331127"/>
    </source>
</evidence>
<feature type="domain" description="DUF397" evidence="1">
    <location>
        <begin position="6"/>
        <end position="60"/>
    </location>
</feature>
<keyword evidence="3" id="KW-1185">Reference proteome</keyword>
<dbReference type="EMBL" id="BLAE01000021">
    <property type="protein sequence ID" value="GES10320.1"/>
    <property type="molecule type" value="Genomic_DNA"/>
</dbReference>
<dbReference type="Proteomes" id="UP000331127">
    <property type="component" value="Unassembled WGS sequence"/>
</dbReference>
<reference evidence="2 3" key="1">
    <citation type="submission" date="2019-10" db="EMBL/GenBank/DDBJ databases">
        <title>Whole genome shotgun sequence of Acrocarpospora macrocephala NBRC 16266.</title>
        <authorList>
            <person name="Ichikawa N."/>
            <person name="Kimura A."/>
            <person name="Kitahashi Y."/>
            <person name="Komaki H."/>
            <person name="Oguchi A."/>
        </authorList>
    </citation>
    <scope>NUCLEOTIDE SEQUENCE [LARGE SCALE GENOMIC DNA]</scope>
    <source>
        <strain evidence="2 3">NBRC 16266</strain>
    </source>
</reference>
<sequence length="72" mass="7638">MDLSKAVWKKSSRSADNGGECVEVAVNIPGIVAVRDSKNPHGPALTFTSAEWRAFLGGVKHGEFDARVSPGQ</sequence>
<dbReference type="InterPro" id="IPR007278">
    <property type="entry name" value="DUF397"/>
</dbReference>
<proteinExistence type="predicted"/>
<protein>
    <recommendedName>
        <fullName evidence="1">DUF397 domain-containing protein</fullName>
    </recommendedName>
</protein>
<evidence type="ECO:0000313" key="2">
    <source>
        <dbReference type="EMBL" id="GES10320.1"/>
    </source>
</evidence>
<gene>
    <name evidence="2" type="ORF">Amac_039170</name>
</gene>
<dbReference type="AlphaFoldDB" id="A0A5M3WP51"/>
<accession>A0A5M3WP51</accession>
<dbReference type="Pfam" id="PF04149">
    <property type="entry name" value="DUF397"/>
    <property type="match status" value="1"/>
</dbReference>